<dbReference type="EMBL" id="CP002272">
    <property type="protein sequence ID" value="ADO46751.1"/>
    <property type="molecule type" value="Genomic_DNA"/>
</dbReference>
<dbReference type="AlphaFoldDB" id="E3GCQ8"/>
<keyword evidence="2" id="KW-1185">Reference proteome</keyword>
<evidence type="ECO:0000313" key="2">
    <source>
        <dbReference type="Proteomes" id="UP000006872"/>
    </source>
</evidence>
<proteinExistence type="predicted"/>
<dbReference type="HOGENOM" id="CLU_3257642_0_0_6"/>
<evidence type="ECO:0000313" key="1">
    <source>
        <dbReference type="EMBL" id="ADO46751.1"/>
    </source>
</evidence>
<reference evidence="1 2" key="2">
    <citation type="journal article" date="2011" name="Stand. Genomic Sci.">
        <title>Complete genome sequence of 'Enterobacter lignolyticus' SCF1.</title>
        <authorList>
            <person name="Deangelis K.M."/>
            <person name="D'Haeseleer P."/>
            <person name="Chivian D."/>
            <person name="Fortney J.L."/>
            <person name="Khudyakov J."/>
            <person name="Simmons B."/>
            <person name="Woo H."/>
            <person name="Arkin A.P."/>
            <person name="Davenport K.W."/>
            <person name="Goodwin L."/>
            <person name="Chen A."/>
            <person name="Ivanova N."/>
            <person name="Kyrpides N.C."/>
            <person name="Mavromatis K."/>
            <person name="Woyke T."/>
            <person name="Hazen T.C."/>
        </authorList>
    </citation>
    <scope>NUCLEOTIDE SEQUENCE [LARGE SCALE GENOMIC DNA]</scope>
    <source>
        <strain evidence="1 2">SCF1</strain>
    </source>
</reference>
<name>E3GCQ8_ENTLS</name>
<gene>
    <name evidence="1" type="ordered locus">Entcl_0473</name>
</gene>
<dbReference type="STRING" id="701347.Entcl_0473"/>
<reference evidence="2" key="1">
    <citation type="submission" date="2010-10" db="EMBL/GenBank/DDBJ databases">
        <title>Complete sequence of Enterobacter cloacae SCF1.</title>
        <authorList>
            <consortium name="US DOE Joint Genome Institute"/>
            <person name="Lucas S."/>
            <person name="Copeland A."/>
            <person name="Lapidus A."/>
            <person name="Cheng J.-F."/>
            <person name="Bruce D."/>
            <person name="Goodwin L."/>
            <person name="Pitluck S."/>
            <person name="Davenport K."/>
            <person name="Detter J.C."/>
            <person name="Han C."/>
            <person name="Tapia R."/>
            <person name="Land M."/>
            <person name="Hauser L."/>
            <person name="Chang Y.-J."/>
            <person name="Jeffries C."/>
            <person name="Kyrpides N."/>
            <person name="Ivanova N."/>
            <person name="Mikhailova N."/>
            <person name="DeAngelis K."/>
            <person name="Arkin A.P."/>
            <person name="Chivian D."/>
            <person name="Edwards B."/>
            <person name="Woo H."/>
            <person name="Hazen T.C."/>
            <person name="Woyke T."/>
        </authorList>
    </citation>
    <scope>NUCLEOTIDE SEQUENCE [LARGE SCALE GENOMIC DNA]</scope>
    <source>
        <strain evidence="2">SCF1</strain>
    </source>
</reference>
<sequence length="48" mass="5337">MTKACFSITNFDKICGFHNIISAIITADSLHKNSSICIIMLFLRPLHG</sequence>
<dbReference type="KEGG" id="esc:Entcl_0473"/>
<accession>E3GCQ8</accession>
<organism evidence="1 2">
    <name type="scientific">Enterobacter lignolyticus (strain SCF1)</name>
    <dbReference type="NCBI Taxonomy" id="701347"/>
    <lineage>
        <taxon>Bacteria</taxon>
        <taxon>Pseudomonadati</taxon>
        <taxon>Pseudomonadota</taxon>
        <taxon>Gammaproteobacteria</taxon>
        <taxon>Enterobacterales</taxon>
        <taxon>Enterobacteriaceae</taxon>
        <taxon>Pluralibacter</taxon>
    </lineage>
</organism>
<dbReference type="Proteomes" id="UP000006872">
    <property type="component" value="Chromosome"/>
</dbReference>
<protein>
    <submittedName>
        <fullName evidence="1">Uncharacterized protein</fullName>
    </submittedName>
</protein>